<feature type="domain" description="SecA family profile" evidence="3">
    <location>
        <begin position="1"/>
        <end position="493"/>
    </location>
</feature>
<dbReference type="Proteomes" id="UP000663834">
    <property type="component" value="Unassembled WGS sequence"/>
</dbReference>
<dbReference type="Proteomes" id="UP000681720">
    <property type="component" value="Unassembled WGS sequence"/>
</dbReference>
<comment type="caution">
    <text evidence="4">The sequence shown here is derived from an EMBL/GenBank/DDBJ whole genome shotgun (WGS) entry which is preliminary data.</text>
</comment>
<keyword evidence="2" id="KW-0811">Translocation</keyword>
<dbReference type="SUPFAM" id="SSF52540">
    <property type="entry name" value="P-loop containing nucleoside triphosphate hydrolases"/>
    <property type="match status" value="2"/>
</dbReference>
<evidence type="ECO:0000313" key="4">
    <source>
        <dbReference type="EMBL" id="CAF1631312.1"/>
    </source>
</evidence>
<dbReference type="EMBL" id="CAJNOW010014249">
    <property type="protein sequence ID" value="CAF1631312.1"/>
    <property type="molecule type" value="Genomic_DNA"/>
</dbReference>
<dbReference type="OrthoDB" id="7614088at2759"/>
<organism evidence="4 6">
    <name type="scientific">Rotaria magnacalcarata</name>
    <dbReference type="NCBI Taxonomy" id="392030"/>
    <lineage>
        <taxon>Eukaryota</taxon>
        <taxon>Metazoa</taxon>
        <taxon>Spiralia</taxon>
        <taxon>Gnathifera</taxon>
        <taxon>Rotifera</taxon>
        <taxon>Eurotatoria</taxon>
        <taxon>Bdelloidea</taxon>
        <taxon>Philodinida</taxon>
        <taxon>Philodinidae</taxon>
        <taxon>Rotaria</taxon>
    </lineage>
</organism>
<dbReference type="AlphaFoldDB" id="A0A816D1W4"/>
<gene>
    <name evidence="5" type="ORF">GIL414_LOCUS6602</name>
    <name evidence="4" type="ORF">KQP761_LOCUS26278</name>
</gene>
<evidence type="ECO:0000313" key="5">
    <source>
        <dbReference type="EMBL" id="CAF3901927.1"/>
    </source>
</evidence>
<name>A0A816D1W4_9BILA</name>
<dbReference type="GO" id="GO:0017038">
    <property type="term" value="P:protein import"/>
    <property type="evidence" value="ECO:0007669"/>
    <property type="project" value="InterPro"/>
</dbReference>
<proteinExistence type="predicted"/>
<dbReference type="Pfam" id="PF07517">
    <property type="entry name" value="SecA_DEAD"/>
    <property type="match status" value="1"/>
</dbReference>
<dbReference type="Gene3D" id="3.40.50.300">
    <property type="entry name" value="P-loop containing nucleotide triphosphate hydrolases"/>
    <property type="match status" value="2"/>
</dbReference>
<evidence type="ECO:0000259" key="3">
    <source>
        <dbReference type="PROSITE" id="PS51196"/>
    </source>
</evidence>
<reference evidence="4" key="1">
    <citation type="submission" date="2021-02" db="EMBL/GenBank/DDBJ databases">
        <authorList>
            <person name="Nowell W R."/>
        </authorList>
    </citation>
    <scope>NUCLEOTIDE SEQUENCE</scope>
</reference>
<accession>A0A816D1W4</accession>
<evidence type="ECO:0000313" key="6">
    <source>
        <dbReference type="Proteomes" id="UP000663834"/>
    </source>
</evidence>
<dbReference type="Gene3D" id="3.40.50.410">
    <property type="entry name" value="von Willebrand factor, type A domain"/>
    <property type="match status" value="1"/>
</dbReference>
<dbReference type="InterPro" id="IPR011115">
    <property type="entry name" value="SecA_DEAD"/>
</dbReference>
<evidence type="ECO:0000256" key="2">
    <source>
        <dbReference type="ARBA" id="ARBA00023010"/>
    </source>
</evidence>
<dbReference type="GO" id="GO:0005524">
    <property type="term" value="F:ATP binding"/>
    <property type="evidence" value="ECO:0007669"/>
    <property type="project" value="InterPro"/>
</dbReference>
<dbReference type="PROSITE" id="PS51196">
    <property type="entry name" value="SECA_MOTOR_DEAD"/>
    <property type="match status" value="1"/>
</dbReference>
<dbReference type="PANTHER" id="PTHR30612:SF0">
    <property type="entry name" value="CHLOROPLAST PROTEIN-TRANSPORTING ATPASE"/>
    <property type="match status" value="1"/>
</dbReference>
<dbReference type="EMBL" id="CAJOBJ010001901">
    <property type="protein sequence ID" value="CAF3901927.1"/>
    <property type="molecule type" value="Genomic_DNA"/>
</dbReference>
<dbReference type="GO" id="GO:0016020">
    <property type="term" value="C:membrane"/>
    <property type="evidence" value="ECO:0007669"/>
    <property type="project" value="InterPro"/>
</dbReference>
<sequence length="804" mass="92007">MLGIGNAKEELRNNLVQIGTGEGKSITLGVTASILALLGFDVRCACYSQYLSQRDYNAFSPLFDVLGVTQYIQYGTFNKLCEDMINRNGEIRQMVEQFISTDSNNSPKSNQRIERAKILLIDEVDVFFSQDFYGNVYTPSASLRNPTITSLINFIWTQRKAKLNLNKVKDTNEYKACCDRFPNWEPLIVEAVKDLICDVNSFETHDYVVKEDKIGYKEQDNIVYNIVYGYKTLFAYYCEYEQGKITKKSLEEKVSINIKCGSFSYAEIPHQFNFIMGVTGTLDTLNRSEKKIMEDIYKIDNKTFTPSVFGENKLTFIKEKDVKIENNNGYFNAIKSEIGNKLAGSSGKRAVLVFFESATKLREFYESKELETIKNSVLILTEEANSEEKETIIKRATESGQITLFTRTCGRGTDFICYEESVKVGGGTHVIQTFLSEKYSEEKQIKGRTARQGDCGSYSMLLLDQDLEKFLIQKEDIENVKNGIKVEIRFVRDSSVENRSYETIYDFLGEKRNALFEIHYENSTAFFEQVKERHEATQEFLKRFDTTNMNYVRTFLVNENKGANIVSSQSRTICLMDATISMTHLLHHCKNTVKDMFDRTAEILREANISEDSFQIQFVIYRNYNSTKDKILQFSPWETRADYLRAFMNTIDISGGLGNEAIEIGLWHANQENEREKITQVILIGDAPPNTKGEVAHRRGRYGEAYWKKTKFAQITYYEDELTKLTSNNIPVHAFYVERRAEQSFRQIANQTGGRCQLLDVKSSSGAQILTDLVAETLLVDIGGLSKGKSLVAAYREKFGKAYA</sequence>
<protein>
    <recommendedName>
        <fullName evidence="3">SecA family profile domain-containing protein</fullName>
    </recommendedName>
</protein>
<dbReference type="GO" id="GO:0006886">
    <property type="term" value="P:intracellular protein transport"/>
    <property type="evidence" value="ECO:0007669"/>
    <property type="project" value="InterPro"/>
</dbReference>
<dbReference type="InterPro" id="IPR027417">
    <property type="entry name" value="P-loop_NTPase"/>
</dbReference>
<dbReference type="PANTHER" id="PTHR30612">
    <property type="entry name" value="SECA INNER MEMBRANE COMPONENT OF SEC PROTEIN SECRETION SYSTEM"/>
    <property type="match status" value="1"/>
</dbReference>
<dbReference type="InterPro" id="IPR014018">
    <property type="entry name" value="SecA_motor_DEAD"/>
</dbReference>
<evidence type="ECO:0000256" key="1">
    <source>
        <dbReference type="ARBA" id="ARBA00022927"/>
    </source>
</evidence>
<keyword evidence="1" id="KW-0653">Protein transport</keyword>
<dbReference type="GO" id="GO:0006605">
    <property type="term" value="P:protein targeting"/>
    <property type="evidence" value="ECO:0007669"/>
    <property type="project" value="InterPro"/>
</dbReference>
<dbReference type="SUPFAM" id="SSF53300">
    <property type="entry name" value="vWA-like"/>
    <property type="match status" value="1"/>
</dbReference>
<dbReference type="InterPro" id="IPR000185">
    <property type="entry name" value="SecA"/>
</dbReference>
<dbReference type="InterPro" id="IPR036465">
    <property type="entry name" value="vWFA_dom_sf"/>
</dbReference>
<keyword evidence="1" id="KW-0813">Transport</keyword>